<dbReference type="PANTHER" id="PTHR43143">
    <property type="entry name" value="METALLOPHOSPHOESTERASE, CALCINEURIN SUPERFAMILY"/>
    <property type="match status" value="1"/>
</dbReference>
<dbReference type="Proteomes" id="UP000605361">
    <property type="component" value="Unassembled WGS sequence"/>
</dbReference>
<name>A0A931A846_9ACTN</name>
<dbReference type="EMBL" id="JADOGI010000003">
    <property type="protein sequence ID" value="MBF8184562.1"/>
    <property type="molecule type" value="Genomic_DNA"/>
</dbReference>
<keyword evidence="7" id="KW-1185">Reference proteome</keyword>
<dbReference type="InterPro" id="IPR018765">
    <property type="entry name" value="DUF2341"/>
</dbReference>
<accession>A0A931A846</accession>
<dbReference type="SUPFAM" id="SSF49363">
    <property type="entry name" value="Purple acid phosphatase, N-terminal domain"/>
    <property type="match status" value="1"/>
</dbReference>
<dbReference type="CDD" id="cd12215">
    <property type="entry name" value="ChiC_BD"/>
    <property type="match status" value="2"/>
</dbReference>
<dbReference type="SUPFAM" id="SSF56300">
    <property type="entry name" value="Metallo-dependent phosphatases"/>
    <property type="match status" value="2"/>
</dbReference>
<evidence type="ECO:0000256" key="2">
    <source>
        <dbReference type="ARBA" id="ARBA00022801"/>
    </source>
</evidence>
<dbReference type="GO" id="GO:0005576">
    <property type="term" value="C:extracellular region"/>
    <property type="evidence" value="ECO:0007669"/>
    <property type="project" value="InterPro"/>
</dbReference>
<dbReference type="GO" id="GO:0004553">
    <property type="term" value="F:hydrolase activity, hydrolyzing O-glycosyl compounds"/>
    <property type="evidence" value="ECO:0007669"/>
    <property type="project" value="InterPro"/>
</dbReference>
<dbReference type="InterPro" id="IPR036573">
    <property type="entry name" value="CBM_sf_5/12"/>
</dbReference>
<feature type="domain" description="Chitin-binding type-3" evidence="5">
    <location>
        <begin position="2246"/>
        <end position="2289"/>
    </location>
</feature>
<dbReference type="GO" id="GO:0005975">
    <property type="term" value="P:carbohydrate metabolic process"/>
    <property type="evidence" value="ECO:0007669"/>
    <property type="project" value="InterPro"/>
</dbReference>
<dbReference type="GO" id="GO:0030246">
    <property type="term" value="F:carbohydrate binding"/>
    <property type="evidence" value="ECO:0007669"/>
    <property type="project" value="InterPro"/>
</dbReference>
<dbReference type="PANTHER" id="PTHR43143:SF1">
    <property type="entry name" value="SERINE_THREONINE-PROTEIN PHOSPHATASE CPPED1"/>
    <property type="match status" value="1"/>
</dbReference>
<dbReference type="Pfam" id="PF16656">
    <property type="entry name" value="Pur_ac_phosph_N"/>
    <property type="match status" value="1"/>
</dbReference>
<dbReference type="SUPFAM" id="SSF51055">
    <property type="entry name" value="Carbohydrate binding domain"/>
    <property type="match status" value="2"/>
</dbReference>
<organism evidence="6 7">
    <name type="scientific">Nonomuraea cypriaca</name>
    <dbReference type="NCBI Taxonomy" id="1187855"/>
    <lineage>
        <taxon>Bacteria</taxon>
        <taxon>Bacillati</taxon>
        <taxon>Actinomycetota</taxon>
        <taxon>Actinomycetes</taxon>
        <taxon>Streptosporangiales</taxon>
        <taxon>Streptosporangiaceae</taxon>
        <taxon>Nonomuraea</taxon>
    </lineage>
</organism>
<dbReference type="RefSeq" id="WP_195893550.1">
    <property type="nucleotide sequence ID" value="NZ_JADOGI010000003.1"/>
</dbReference>
<dbReference type="SMART" id="SM00495">
    <property type="entry name" value="ChtBD3"/>
    <property type="match status" value="2"/>
</dbReference>
<evidence type="ECO:0000313" key="7">
    <source>
        <dbReference type="Proteomes" id="UP000605361"/>
    </source>
</evidence>
<dbReference type="Gene3D" id="2.160.20.110">
    <property type="match status" value="2"/>
</dbReference>
<dbReference type="InterPro" id="IPR008963">
    <property type="entry name" value="Purple_acid_Pase-like_N"/>
</dbReference>
<keyword evidence="1 4" id="KW-0732">Signal</keyword>
<dbReference type="InterPro" id="IPR015914">
    <property type="entry name" value="PAPs_N"/>
</dbReference>
<sequence>MPSHVLLRTRALAPVAAVLGVVLALGVGLPAAQAADPLPGIDGGGTPRDPYQIDSADDLRTVAGAINGDPGGYGGAAYRLTADVDFGGSTFGGINSFTGTFEGAGHTISDIELVREASAGGEADRLGLVRRLDGGTVRNLTLDGVRADAGTSTSGWIGAVAVVATNATLTGNSVTDAELTANSAEKVGGIVAELHNGTIEDSLVTGSLSAGEMPGGIAAYVNQNSQVRHNLVAADLTMVVPGGDGGTRGNDAGLIVGYPGSPNGSTFAGNVALSGSIAYSGKVDGFAGRIIGYTGYDGWTAENNLANAAITIGGNAVAGPGTKNQHGTDATADQLAQRATYENLGWDFTNAWRWDDALGHPVPQYTPTLFGSGTAEQPYEIASAEDLELLTAQLNAGNARYTGDRHFVLTADLDFAGREPFGGINRFEGVLDGAGHTVSGLVYVPQESAGGEADRLGLVRQLDGGTIRGLTLADVTADGGTRGGFVAGLAVVATNATLTGNAVLDADLTATGAEKVAGLVAELRGGSVTDNWVRGTISAHKMPAGLVSYTNNGVTVRNNLVDADLTVAADGGAGGTRGIDAAYVVAYPGNPSSGSSFTGNVALPGSIAYSGKVDGFAGRVVGYTGYDGWTAQDNLASSEITIGGQTVTGPGTKNQHGTDSTADALARQATYAARGWDFAEKWRWDDEFGHPVPKYVSSVEAPNRITTTFYGDPGTQRAFTWYSTLDTGSAAAVLSTDREFPEGSATVTVEAQREESEDGETFYRAIARDLRPGTTYYYRVGDAAEQVWSATGTFVTADGGDEDFTFVDLTDTQSQNLAEAELSAQTIAKALKHVPDAEFVMHNGDVVEDGGREQDWKDLLDSARPSLLSTTVAPASGNHDAAANAFADHFTLEGPQDQDRSGGVYYSYTYNRAHFMVLNTNEGGAEGISQKQIDWLRADAEAARAAGAQWLVLSMHKGAYTTANHLDDEDVMAMRRTLVPVIDELDIDLVLQGHDHVMSRSKVLAADPKGVEGARPVETTKITEVRDGKRIEYAVDPKGTVYFLPNTAGAKHYTQATNPQGVDLEPYLRLFDRTGEQSGENFTAVNVTAGRLTVNVYDIRDRGVPRLFEGFGIDRAISPVAARIDELPAVDDVTLEDAEAVAAVRDAVDGLTEAQRGAVTGLPRLEAAERRLRELGGLVSTDGKTVAWADPDATARQVVTVRNDTASDFTGTPVQLRIPSAPGVERDELAFFAADGAPLPFEVETWQPGSTSTVWVRVPSLPAASAQQVWAYFGGGAPGNDPTAVWGEAYSLVEHFGGGTASGERRTDSTGRRAGLVVGDDLATGASERGTGQARFEGSRLQYPGDVGGGHDRIAISGVYSLTEEDLAALDSAAPVVAKESATGDGQLTFWQGVRPDERQVGTRLAGNSFEFGNVDLSHRFGFPADGEPHLVTQTYDGMTYSVFVDGREVHSQMVEYRSTFSDPAVQTTIGDSYTNDGTLRSPFRGLVDEVQIAGVAFTPDFEALRYANLFGDAVSFGERVERADERLTLVVGTPRADGTLETGLVEVTGTVSRRAVLTAQVAGERVLNQRVDAGPFTVRVPVNETGEQTLTVGAAAVGRSGGAGSGGAGFGGPRDVAEPVEVPVTVEDTVAPAAPEVSDDASSASGRNPSVTLSATPQTKDRERVEATFYAGPTIPLDDSNVVVRSGTTPDRVPDALTPGSGTVSEQLLPTTVGANENPFQVYEISLTDEQAEQKEFHLTWTGSGDERTVSAHVYDHAAGRWILKDSGSDPSGAAVELDVTARADENVVAEGKLHLLVWRGLTALPGEEGDDIESLPAADRYDWAFDHVPDSQLYAQATPDLMTHQFEYVAGVAAERKTKLVLQSGDWVNREYLSQAYQWENAEPSARALEDAGLPYMISWGNHDYSDARNGRVMLPKYFPMERFEKSLEGSPWRFAGSDNIDNYYYTAEIDGAKLLLLTVGFFSADNAGDAGLAWAKDVIEAHPGHAVILANHNSVNQGVNGWSNDNVTRALVDPYPNVKLVLGGHIAGTGVASRQTADGNRAYGVLTDYQSRVFGGQEYLKHISVDAENDLMYFNTWSPLLGKATSDGNWHHEVPEGTIPGFHGADTENFALEIDLGGSTTRTLAAESLTVAAGARQQVGDVRSAVGAEQVSVVLDDVEGGGSYEWYAELRDPAGHVTRSAVSTFTVAEAPASPAWDAGTVYTAGHDVTYRGAVWRAAWWTRDQAPGDPNGPWQEIATTDDGTAVWTPTRIFVAGDVVEHRGQRYEAAWWTRNQEPGNPHGPWRPLS</sequence>
<dbReference type="Gene3D" id="2.60.40.380">
    <property type="entry name" value="Purple acid phosphatase-like, N-terminal"/>
    <property type="match status" value="1"/>
</dbReference>
<evidence type="ECO:0000256" key="4">
    <source>
        <dbReference type="SAM" id="SignalP"/>
    </source>
</evidence>
<dbReference type="Gene3D" id="2.60.120.200">
    <property type="match status" value="1"/>
</dbReference>
<feature type="chain" id="PRO_5037480859" evidence="4">
    <location>
        <begin position="35"/>
        <end position="2290"/>
    </location>
</feature>
<dbReference type="GO" id="GO:0003993">
    <property type="term" value="F:acid phosphatase activity"/>
    <property type="evidence" value="ECO:0007669"/>
    <property type="project" value="InterPro"/>
</dbReference>
<dbReference type="Gene3D" id="2.10.10.20">
    <property type="entry name" value="Carbohydrate-binding module superfamily 5/12"/>
    <property type="match status" value="2"/>
</dbReference>
<keyword evidence="2" id="KW-0378">Hydrolase</keyword>
<dbReference type="Gene3D" id="3.60.21.10">
    <property type="match status" value="2"/>
</dbReference>
<reference evidence="6" key="1">
    <citation type="submission" date="2020-11" db="EMBL/GenBank/DDBJ databases">
        <title>Whole-genome analyses of Nonomuraea sp. K274.</title>
        <authorList>
            <person name="Veyisoglu A."/>
        </authorList>
    </citation>
    <scope>NUCLEOTIDE SEQUENCE</scope>
    <source>
        <strain evidence="6">K274</strain>
    </source>
</reference>
<dbReference type="Pfam" id="PF02839">
    <property type="entry name" value="CBM_5_12"/>
    <property type="match status" value="2"/>
</dbReference>
<feature type="domain" description="Chitin-binding type-3" evidence="5">
    <location>
        <begin position="2196"/>
        <end position="2239"/>
    </location>
</feature>
<evidence type="ECO:0000259" key="5">
    <source>
        <dbReference type="SMART" id="SM00495"/>
    </source>
</evidence>
<evidence type="ECO:0000313" key="6">
    <source>
        <dbReference type="EMBL" id="MBF8184562.1"/>
    </source>
</evidence>
<evidence type="ECO:0000256" key="3">
    <source>
        <dbReference type="SAM" id="MobiDB-lite"/>
    </source>
</evidence>
<dbReference type="GO" id="GO:0046872">
    <property type="term" value="F:metal ion binding"/>
    <property type="evidence" value="ECO:0007669"/>
    <property type="project" value="InterPro"/>
</dbReference>
<dbReference type="SUPFAM" id="SSF49899">
    <property type="entry name" value="Concanavalin A-like lectins/glucanases"/>
    <property type="match status" value="1"/>
</dbReference>
<dbReference type="InterPro" id="IPR013320">
    <property type="entry name" value="ConA-like_dom_sf"/>
</dbReference>
<gene>
    <name evidence="6" type="ORF">ITP53_02125</name>
</gene>
<feature type="signal peptide" evidence="4">
    <location>
        <begin position="1"/>
        <end position="34"/>
    </location>
</feature>
<dbReference type="Pfam" id="PF00149">
    <property type="entry name" value="Metallophos"/>
    <property type="match status" value="2"/>
</dbReference>
<dbReference type="InterPro" id="IPR051918">
    <property type="entry name" value="STPP_CPPED1"/>
</dbReference>
<proteinExistence type="predicted"/>
<comment type="caution">
    <text evidence="6">The sequence shown here is derived from an EMBL/GenBank/DDBJ whole genome shotgun (WGS) entry which is preliminary data.</text>
</comment>
<dbReference type="Pfam" id="PF10102">
    <property type="entry name" value="DUF2341"/>
    <property type="match status" value="1"/>
</dbReference>
<feature type="region of interest" description="Disordered" evidence="3">
    <location>
        <begin position="1635"/>
        <end position="1663"/>
    </location>
</feature>
<dbReference type="InterPro" id="IPR004843">
    <property type="entry name" value="Calcineurin-like_PHP"/>
</dbReference>
<evidence type="ECO:0000256" key="1">
    <source>
        <dbReference type="ARBA" id="ARBA00022729"/>
    </source>
</evidence>
<protein>
    <submittedName>
        <fullName evidence="6">DUF2341 domain-containing protein</fullName>
    </submittedName>
</protein>
<feature type="compositionally biased region" description="Polar residues" evidence="3">
    <location>
        <begin position="1641"/>
        <end position="1659"/>
    </location>
</feature>
<dbReference type="InterPro" id="IPR003610">
    <property type="entry name" value="CBM5/12"/>
</dbReference>
<dbReference type="InterPro" id="IPR029052">
    <property type="entry name" value="Metallo-depent_PP-like"/>
</dbReference>